<dbReference type="AlphaFoldDB" id="A0A4Y8M4R0"/>
<dbReference type="PANTHER" id="PTHR34987:SF6">
    <property type="entry name" value="ALPHA-L-RHAMNOSIDASE SIX-HAIRPIN GLYCOSIDASE DOMAIN-CONTAINING PROTEIN"/>
    <property type="match status" value="1"/>
</dbReference>
<dbReference type="Pfam" id="PF08531">
    <property type="entry name" value="Bac_rhamnosid_N"/>
    <property type="match status" value="1"/>
</dbReference>
<feature type="domain" description="Alpha-L-rhamnosidase concanavalin-like" evidence="1">
    <location>
        <begin position="441"/>
        <end position="520"/>
    </location>
</feature>
<evidence type="ECO:0000313" key="6">
    <source>
        <dbReference type="EMBL" id="TFE29457.1"/>
    </source>
</evidence>
<dbReference type="SUPFAM" id="SSF48208">
    <property type="entry name" value="Six-hairpin glycosidases"/>
    <property type="match status" value="1"/>
</dbReference>
<dbReference type="InterPro" id="IPR013737">
    <property type="entry name" value="Bac_rhamnosid_N"/>
</dbReference>
<evidence type="ECO:0000259" key="2">
    <source>
        <dbReference type="Pfam" id="PF08531"/>
    </source>
</evidence>
<evidence type="ECO:0000259" key="4">
    <source>
        <dbReference type="Pfam" id="PF17390"/>
    </source>
</evidence>
<dbReference type="Proteomes" id="UP000297900">
    <property type="component" value="Unassembled WGS sequence"/>
</dbReference>
<dbReference type="Pfam" id="PF17389">
    <property type="entry name" value="Bac_rhamnosid6H"/>
    <property type="match status" value="1"/>
</dbReference>
<evidence type="ECO:0000259" key="1">
    <source>
        <dbReference type="Pfam" id="PF05592"/>
    </source>
</evidence>
<feature type="domain" description="Alpha-L-rhamnosidase six-hairpin glycosidase" evidence="3">
    <location>
        <begin position="540"/>
        <end position="879"/>
    </location>
</feature>
<evidence type="ECO:0000313" key="7">
    <source>
        <dbReference type="Proteomes" id="UP000297900"/>
    </source>
</evidence>
<name>A0A4Y8M4R0_9BACL</name>
<dbReference type="InterPro" id="IPR008902">
    <property type="entry name" value="Rhamnosid_concanavalin"/>
</dbReference>
<sequence>MDWKAAWIWGDGEASPRNEWRCFRRTFDVPLTGAESASLKITADSRYVLYVNGTQLGRGPVRSWPFEQSYDTYEVGHLLKAGEKNTIAALVMHFGVSTFYYIRGRGGLLAQLEYGEGTVAVKTDSAWITSKHLGQHPRSPRMSCQHAFAEYVDASAWDSAWIDSEYDDSEWTNAVVLGPAGMEPWTTLKPRDIPMLTEETVYPVRVESLTKFKSFRLSTAIDVRSVMVEGSEDHSNVVEFNGFIATTIRASRSAQATLGFLASGECLKAFSVNGEIIEMDRLYGSLPERYLDVELKAGDNLLLIDASGGMHTGKLQIGVYAESPTELAFVSPLPRFGEQSAFCSVGPFDAVVHLDHQANRKLDWNHEFYTELLGSVKQAGDLETYGEWLRPIALKYVSEADVFSLSVWKKDSVNLAVPAQLQNAVIPNAEAGVVPVYEGFDSEVLLDFGKEYSGYLTFEIEAAEGTILDWYGFEYMSGRYRQDTFGLDHTLRYVSRSGRQSYVTPIRRGFRYLALTVRNASAPLRIYGVSFSQSNYPVAEVGRFECSDPLLNDIWEISKHTTKLCMEDTFVDCPAYEQTFWVGDSRNEALVSNYLYGVQDILKRCLRLVPGSKHQTPLYADQVPSGWSSVIPNWTFFWAIACSEYYEQTADEAFATEMYEHIRFTMDHYLLKIDDSGLFNVKGWNLLDWSPIDQPNEGIVTHQNVFLAQTLRVAARMGELAGDAEGAAKFDAASSRLTSAINEHLWDEEKQVYIDCIHADGRRSTVISMQTQVVASLTGVAQGDRKTVIDGYLFNPPEHFVQIGSPFMSFFYYEALAKVGGVGLILDDIRKNYGNMIVHGATTCWEQYPNFRENRANPDMLTRSHCHAWSSAPAYFLGREALGVRSLVPGWSHIEIAPVPCGLEWARGSVPHPSGGRIDVSWTADESRRTMTISVSYPSDVAVSIKLPEGYSGYIKETKLERV</sequence>
<comment type="caution">
    <text evidence="6">The sequence shown here is derived from an EMBL/GenBank/DDBJ whole genome shotgun (WGS) entry which is preliminary data.</text>
</comment>
<dbReference type="GO" id="GO:0005975">
    <property type="term" value="P:carbohydrate metabolic process"/>
    <property type="evidence" value="ECO:0007669"/>
    <property type="project" value="InterPro"/>
</dbReference>
<dbReference type="PANTHER" id="PTHR34987">
    <property type="entry name" value="C, PUTATIVE (AFU_ORTHOLOGUE AFUA_3G02880)-RELATED"/>
    <property type="match status" value="1"/>
</dbReference>
<dbReference type="Pfam" id="PF21557">
    <property type="entry name" value="RhaB_D2"/>
    <property type="match status" value="1"/>
</dbReference>
<dbReference type="InterPro" id="IPR035396">
    <property type="entry name" value="Bac_rhamnosid6H"/>
</dbReference>
<dbReference type="Gene3D" id="2.60.420.10">
    <property type="entry name" value="Maltose phosphorylase, domain 3"/>
    <property type="match status" value="1"/>
</dbReference>
<dbReference type="SUPFAM" id="SSF49785">
    <property type="entry name" value="Galactose-binding domain-like"/>
    <property type="match status" value="1"/>
</dbReference>
<accession>A0A4Y8M4R0</accession>
<feature type="domain" description="Alpha-L-rhamnosidase" evidence="5">
    <location>
        <begin position="219"/>
        <end position="393"/>
    </location>
</feature>
<dbReference type="InterPro" id="IPR008979">
    <property type="entry name" value="Galactose-bd-like_sf"/>
</dbReference>
<dbReference type="Gene3D" id="1.50.10.10">
    <property type="match status" value="1"/>
</dbReference>
<dbReference type="RefSeq" id="WP_135151150.1">
    <property type="nucleotide sequence ID" value="NZ_SOMN01000004.1"/>
</dbReference>
<dbReference type="InterPro" id="IPR035398">
    <property type="entry name" value="Bac_rhamnosid_C"/>
</dbReference>
<dbReference type="OrthoDB" id="9815108at2"/>
<evidence type="ECO:0000259" key="5">
    <source>
        <dbReference type="Pfam" id="PF21557"/>
    </source>
</evidence>
<reference evidence="6 7" key="1">
    <citation type="submission" date="2019-03" db="EMBL/GenBank/DDBJ databases">
        <title>Cohnella endophytica sp. nov., a novel endophytic bacterium isolated from bark of Sonneratia apetala.</title>
        <authorList>
            <person name="Tuo L."/>
        </authorList>
    </citation>
    <scope>NUCLEOTIDE SEQUENCE [LARGE SCALE GENOMIC DNA]</scope>
    <source>
        <strain evidence="6 7">CCTCC AB 208254</strain>
    </source>
</reference>
<dbReference type="InterPro" id="IPR048653">
    <property type="entry name" value="RhaB_D2"/>
</dbReference>
<protein>
    <submittedName>
        <fullName evidence="6">Alpha-L-rhamnosidase</fullName>
    </submittedName>
</protein>
<gene>
    <name evidence="6" type="ORF">E2980_05525</name>
</gene>
<dbReference type="InterPro" id="IPR008928">
    <property type="entry name" value="6-hairpin_glycosidase_sf"/>
</dbReference>
<proteinExistence type="predicted"/>
<keyword evidence="7" id="KW-1185">Reference proteome</keyword>
<dbReference type="InterPro" id="IPR012341">
    <property type="entry name" value="6hp_glycosidase-like_sf"/>
</dbReference>
<evidence type="ECO:0000259" key="3">
    <source>
        <dbReference type="Pfam" id="PF17389"/>
    </source>
</evidence>
<dbReference type="Pfam" id="PF05592">
    <property type="entry name" value="Bac_rhamnosid"/>
    <property type="match status" value="1"/>
</dbReference>
<organism evidence="6 7">
    <name type="scientific">Cohnella luojiensis</name>
    <dbReference type="NCBI Taxonomy" id="652876"/>
    <lineage>
        <taxon>Bacteria</taxon>
        <taxon>Bacillati</taxon>
        <taxon>Bacillota</taxon>
        <taxon>Bacilli</taxon>
        <taxon>Bacillales</taxon>
        <taxon>Paenibacillaceae</taxon>
        <taxon>Cohnella</taxon>
    </lineage>
</organism>
<feature type="domain" description="Bacterial alpha-L-rhamnosidase N-terminal" evidence="2">
    <location>
        <begin position="35"/>
        <end position="177"/>
    </location>
</feature>
<dbReference type="EMBL" id="SOMN01000004">
    <property type="protein sequence ID" value="TFE29457.1"/>
    <property type="molecule type" value="Genomic_DNA"/>
</dbReference>
<dbReference type="Pfam" id="PF17390">
    <property type="entry name" value="Bac_rhamnosid_C"/>
    <property type="match status" value="1"/>
</dbReference>
<feature type="domain" description="Alpha-L-rhamnosidase C-terminal" evidence="4">
    <location>
        <begin position="883"/>
        <end position="958"/>
    </location>
</feature>
<dbReference type="Gene3D" id="2.60.120.260">
    <property type="entry name" value="Galactose-binding domain-like"/>
    <property type="match status" value="3"/>
</dbReference>